<dbReference type="PROSITE" id="PS51790">
    <property type="entry name" value="MSRB"/>
    <property type="match status" value="1"/>
</dbReference>
<dbReference type="PANTHER" id="PTHR10173">
    <property type="entry name" value="METHIONINE SULFOXIDE REDUCTASE"/>
    <property type="match status" value="1"/>
</dbReference>
<dbReference type="GO" id="GO:0005737">
    <property type="term" value="C:cytoplasm"/>
    <property type="evidence" value="ECO:0007669"/>
    <property type="project" value="TreeGrafter"/>
</dbReference>
<organism evidence="11 12">
    <name type="scientific">Romanomermis culicivorax</name>
    <name type="common">Nematode worm</name>
    <dbReference type="NCBI Taxonomy" id="13658"/>
    <lineage>
        <taxon>Eukaryota</taxon>
        <taxon>Metazoa</taxon>
        <taxon>Ecdysozoa</taxon>
        <taxon>Nematoda</taxon>
        <taxon>Enoplea</taxon>
        <taxon>Dorylaimia</taxon>
        <taxon>Mermithida</taxon>
        <taxon>Mermithoidea</taxon>
        <taxon>Mermithidae</taxon>
        <taxon>Romanomermis</taxon>
    </lineage>
</organism>
<evidence type="ECO:0000313" key="11">
    <source>
        <dbReference type="Proteomes" id="UP000887565"/>
    </source>
</evidence>
<feature type="chain" id="PRO_5036744456" description="Peptide methionine sulfoxide reductase B1, chloroplastic" evidence="9">
    <location>
        <begin position="21"/>
        <end position="192"/>
    </location>
</feature>
<proteinExistence type="inferred from homology"/>
<evidence type="ECO:0000313" key="12">
    <source>
        <dbReference type="WBParaSite" id="nRc.2.0.1.t44823-RA"/>
    </source>
</evidence>
<dbReference type="OMA" id="RHCINGV"/>
<evidence type="ECO:0000256" key="1">
    <source>
        <dbReference type="ARBA" id="ARBA00001947"/>
    </source>
</evidence>
<keyword evidence="11" id="KW-1185">Reference proteome</keyword>
<protein>
    <recommendedName>
        <fullName evidence="8">Peptide methionine sulfoxide reductase B1, chloroplastic</fullName>
        <ecNumber evidence="3">1.8.4.12</ecNumber>
    </recommendedName>
</protein>
<dbReference type="Gene3D" id="2.170.150.20">
    <property type="entry name" value="Peptide methionine sulfoxide reductase"/>
    <property type="match status" value="1"/>
</dbReference>
<evidence type="ECO:0000256" key="2">
    <source>
        <dbReference type="ARBA" id="ARBA00007174"/>
    </source>
</evidence>
<evidence type="ECO:0000256" key="5">
    <source>
        <dbReference type="ARBA" id="ARBA00022833"/>
    </source>
</evidence>
<comment type="similarity">
    <text evidence="2">Belongs to the MsrB Met sulfoxide reductase family.</text>
</comment>
<evidence type="ECO:0000259" key="10">
    <source>
        <dbReference type="PROSITE" id="PS51790"/>
    </source>
</evidence>
<dbReference type="Proteomes" id="UP000887565">
    <property type="component" value="Unplaced"/>
</dbReference>
<dbReference type="FunFam" id="2.170.150.20:FF:000001">
    <property type="entry name" value="Peptide methionine sulfoxide reductase MsrB"/>
    <property type="match status" value="1"/>
</dbReference>
<dbReference type="AlphaFoldDB" id="A0A915L181"/>
<comment type="cofactor">
    <cofactor evidence="1">
        <name>Zn(2+)</name>
        <dbReference type="ChEBI" id="CHEBI:29105"/>
    </cofactor>
</comment>
<dbReference type="Pfam" id="PF01641">
    <property type="entry name" value="SelR"/>
    <property type="match status" value="1"/>
</dbReference>
<evidence type="ECO:0000256" key="9">
    <source>
        <dbReference type="SAM" id="SignalP"/>
    </source>
</evidence>
<sequence>MLRSFKCRFLSLLVKASVMSSSTSNDAKSALEKAGVAGRNPKTLSRDEWKKILTVEQYFVCREQGTEKPFTGKFNDFFADGSYNCTCCGVALFESDAKFKTSCGWPAFSRAAVPSSSIDQSDSPTAVSSKKLIEGNVQRRPDYSHGMERTEVLCNNCGAHLGHVFDDGPKPTGERFCINSVSISFTPSSTEK</sequence>
<evidence type="ECO:0000256" key="8">
    <source>
        <dbReference type="ARBA" id="ARBA00067474"/>
    </source>
</evidence>
<evidence type="ECO:0000256" key="3">
    <source>
        <dbReference type="ARBA" id="ARBA00012499"/>
    </source>
</evidence>
<dbReference type="GO" id="GO:0030091">
    <property type="term" value="P:protein repair"/>
    <property type="evidence" value="ECO:0007669"/>
    <property type="project" value="InterPro"/>
</dbReference>
<dbReference type="WBParaSite" id="nRc.2.0.1.t44823-RA">
    <property type="protein sequence ID" value="nRc.2.0.1.t44823-RA"/>
    <property type="gene ID" value="nRc.2.0.1.g44823"/>
</dbReference>
<dbReference type="GO" id="GO:0046872">
    <property type="term" value="F:metal ion binding"/>
    <property type="evidence" value="ECO:0007669"/>
    <property type="project" value="UniProtKB-KW"/>
</dbReference>
<name>A0A915L181_ROMCU</name>
<keyword evidence="6" id="KW-0560">Oxidoreductase</keyword>
<dbReference type="PANTHER" id="PTHR10173:SF52">
    <property type="entry name" value="METHIONINE-R-SULFOXIDE REDUCTASE B1"/>
    <property type="match status" value="1"/>
</dbReference>
<keyword evidence="4" id="KW-0479">Metal-binding</keyword>
<dbReference type="GO" id="GO:0006979">
    <property type="term" value="P:response to oxidative stress"/>
    <property type="evidence" value="ECO:0007669"/>
    <property type="project" value="InterPro"/>
</dbReference>
<dbReference type="SUPFAM" id="SSF51316">
    <property type="entry name" value="Mss4-like"/>
    <property type="match status" value="1"/>
</dbReference>
<dbReference type="InterPro" id="IPR028427">
    <property type="entry name" value="Met_Sox_Rdtase_MsrB"/>
</dbReference>
<evidence type="ECO:0000256" key="6">
    <source>
        <dbReference type="ARBA" id="ARBA00023002"/>
    </source>
</evidence>
<accession>A0A915L181</accession>
<dbReference type="InterPro" id="IPR002579">
    <property type="entry name" value="Met_Sox_Rdtase_MsrB_dom"/>
</dbReference>
<comment type="catalytic activity">
    <reaction evidence="7">
        <text>L-methionyl-[protein] + [thioredoxin]-disulfide + H2O = L-methionyl-(R)-S-oxide-[protein] + [thioredoxin]-dithiol</text>
        <dbReference type="Rhea" id="RHEA:24164"/>
        <dbReference type="Rhea" id="RHEA-COMP:10698"/>
        <dbReference type="Rhea" id="RHEA-COMP:10700"/>
        <dbReference type="Rhea" id="RHEA-COMP:12313"/>
        <dbReference type="Rhea" id="RHEA-COMP:12314"/>
        <dbReference type="ChEBI" id="CHEBI:15377"/>
        <dbReference type="ChEBI" id="CHEBI:16044"/>
        <dbReference type="ChEBI" id="CHEBI:29950"/>
        <dbReference type="ChEBI" id="CHEBI:45764"/>
        <dbReference type="ChEBI" id="CHEBI:50058"/>
        <dbReference type="EC" id="1.8.4.12"/>
    </reaction>
</comment>
<keyword evidence="5" id="KW-0862">Zinc</keyword>
<evidence type="ECO:0000256" key="7">
    <source>
        <dbReference type="ARBA" id="ARBA00048488"/>
    </source>
</evidence>
<feature type="signal peptide" evidence="9">
    <location>
        <begin position="1"/>
        <end position="20"/>
    </location>
</feature>
<dbReference type="EC" id="1.8.4.12" evidence="3"/>
<reference evidence="12" key="1">
    <citation type="submission" date="2022-11" db="UniProtKB">
        <authorList>
            <consortium name="WormBaseParasite"/>
        </authorList>
    </citation>
    <scope>IDENTIFICATION</scope>
</reference>
<dbReference type="InterPro" id="IPR011057">
    <property type="entry name" value="Mss4-like_sf"/>
</dbReference>
<dbReference type="GO" id="GO:0033743">
    <property type="term" value="F:peptide-methionine (R)-S-oxide reductase activity"/>
    <property type="evidence" value="ECO:0007669"/>
    <property type="project" value="UniProtKB-EC"/>
</dbReference>
<keyword evidence="9" id="KW-0732">Signal</keyword>
<feature type="domain" description="MsrB" evidence="10">
    <location>
        <begin position="46"/>
        <end position="188"/>
    </location>
</feature>
<evidence type="ECO:0000256" key="4">
    <source>
        <dbReference type="ARBA" id="ARBA00022723"/>
    </source>
</evidence>